<feature type="signal peptide" evidence="1">
    <location>
        <begin position="1"/>
        <end position="21"/>
    </location>
</feature>
<feature type="chain" id="PRO_5039713346" description="Lipoprotein" evidence="1">
    <location>
        <begin position="22"/>
        <end position="132"/>
    </location>
</feature>
<evidence type="ECO:0000256" key="1">
    <source>
        <dbReference type="SAM" id="SignalP"/>
    </source>
</evidence>
<accession>A0A1G8HTM5</accession>
<evidence type="ECO:0000313" key="3">
    <source>
        <dbReference type="Proteomes" id="UP000183255"/>
    </source>
</evidence>
<sequence length="132" mass="14901">MKKPTAMILMLLFLSGCTVMNHFTGRDRTGTYIALGDIDDIGYIGDNVYMEWLIFSSYELSKENGTFNKGELIWFNVLISDSPSPQEIEVVYGENPDGSASSLTNRMDLTEADQWVAVYLDDDFSIELSDFK</sequence>
<dbReference type="RefSeq" id="WP_031574097.1">
    <property type="nucleotide sequence ID" value="NZ_FNDZ01000001.1"/>
</dbReference>
<evidence type="ECO:0008006" key="4">
    <source>
        <dbReference type="Google" id="ProtNLM"/>
    </source>
</evidence>
<dbReference type="Proteomes" id="UP000183255">
    <property type="component" value="Unassembled WGS sequence"/>
</dbReference>
<evidence type="ECO:0000313" key="2">
    <source>
        <dbReference type="EMBL" id="SDI09851.1"/>
    </source>
</evidence>
<keyword evidence="1" id="KW-0732">Signal</keyword>
<reference evidence="2 3" key="1">
    <citation type="submission" date="2016-10" db="EMBL/GenBank/DDBJ databases">
        <authorList>
            <person name="de Groot N.N."/>
        </authorList>
    </citation>
    <scope>NUCLEOTIDE SEQUENCE [LARGE SCALE GENOMIC DNA]</scope>
    <source>
        <strain evidence="2 3">CGMCC 1.5058</strain>
    </source>
</reference>
<dbReference type="AlphaFoldDB" id="A0A1G8HTM5"/>
<organism evidence="2 3">
    <name type="scientific">Proteiniclasticum ruminis</name>
    <dbReference type="NCBI Taxonomy" id="398199"/>
    <lineage>
        <taxon>Bacteria</taxon>
        <taxon>Bacillati</taxon>
        <taxon>Bacillota</taxon>
        <taxon>Clostridia</taxon>
        <taxon>Eubacteriales</taxon>
        <taxon>Clostridiaceae</taxon>
        <taxon>Proteiniclasticum</taxon>
    </lineage>
</organism>
<proteinExistence type="predicted"/>
<dbReference type="PROSITE" id="PS51257">
    <property type="entry name" value="PROKAR_LIPOPROTEIN"/>
    <property type="match status" value="1"/>
</dbReference>
<gene>
    <name evidence="2" type="ORF">SAMN05421804_101681</name>
</gene>
<protein>
    <recommendedName>
        <fullName evidence="4">Lipoprotein</fullName>
    </recommendedName>
</protein>
<dbReference type="EMBL" id="FNDZ01000001">
    <property type="protein sequence ID" value="SDI09851.1"/>
    <property type="molecule type" value="Genomic_DNA"/>
</dbReference>
<name>A0A1G8HTM5_9CLOT</name>